<accession>A0AAI8VI78</accession>
<organism evidence="2 3">
    <name type="scientific">Anthostomella pinea</name>
    <dbReference type="NCBI Taxonomy" id="933095"/>
    <lineage>
        <taxon>Eukaryota</taxon>
        <taxon>Fungi</taxon>
        <taxon>Dikarya</taxon>
        <taxon>Ascomycota</taxon>
        <taxon>Pezizomycotina</taxon>
        <taxon>Sordariomycetes</taxon>
        <taxon>Xylariomycetidae</taxon>
        <taxon>Xylariales</taxon>
        <taxon>Xylariaceae</taxon>
        <taxon>Anthostomella</taxon>
    </lineage>
</organism>
<evidence type="ECO:0000313" key="2">
    <source>
        <dbReference type="EMBL" id="CAJ2505091.1"/>
    </source>
</evidence>
<gene>
    <name evidence="2" type="ORF">KHLLAP_LOCUS5559</name>
</gene>
<evidence type="ECO:0000256" key="1">
    <source>
        <dbReference type="SAM" id="MobiDB-lite"/>
    </source>
</evidence>
<feature type="compositionally biased region" description="Basic and acidic residues" evidence="1">
    <location>
        <begin position="157"/>
        <end position="180"/>
    </location>
</feature>
<dbReference type="EMBL" id="CAUWAG010000007">
    <property type="protein sequence ID" value="CAJ2505091.1"/>
    <property type="molecule type" value="Genomic_DNA"/>
</dbReference>
<dbReference type="AlphaFoldDB" id="A0AAI8VI78"/>
<feature type="compositionally biased region" description="Basic and acidic residues" evidence="1">
    <location>
        <begin position="140"/>
        <end position="150"/>
    </location>
</feature>
<comment type="caution">
    <text evidence="2">The sequence shown here is derived from an EMBL/GenBank/DDBJ whole genome shotgun (WGS) entry which is preliminary data.</text>
</comment>
<reference evidence="2" key="1">
    <citation type="submission" date="2023-10" db="EMBL/GenBank/DDBJ databases">
        <authorList>
            <person name="Hackl T."/>
        </authorList>
    </citation>
    <scope>NUCLEOTIDE SEQUENCE</scope>
</reference>
<protein>
    <submittedName>
        <fullName evidence="2">Uu.00g124850.m01.CDS01</fullName>
    </submittedName>
</protein>
<evidence type="ECO:0000313" key="3">
    <source>
        <dbReference type="Proteomes" id="UP001295740"/>
    </source>
</evidence>
<proteinExistence type="predicted"/>
<dbReference type="Proteomes" id="UP001295740">
    <property type="component" value="Unassembled WGS sequence"/>
</dbReference>
<sequence>MSAPSSNHYGQPSPEERAFRERFAALSQKCAERGIQWKKFDKIARRALGHVNYRGLYNDKIPNDKNLPGRLGGLPSVIRSEKLVDPPKIAAIVLDLWEGHRLLGNLFIAVANAVADDSGYHSAEPEDQDRDADNSGSHPLEAKGQDHEADTSGSRSSEAEKQDRNTDASRSRSPEAEGQGHDANNSGFCSEEAYVSEAQVEAIRSLVAAARGIIDKSPTYRKRHKTTESLLELIYLGWQAKVEERARKSRASAVWASTTCPSISDGANSWTYPGTKEHLDELAKVVEDGTAGGAAHHAYKKLGGLINGERTSTTE</sequence>
<feature type="region of interest" description="Disordered" evidence="1">
    <location>
        <begin position="119"/>
        <end position="187"/>
    </location>
</feature>
<name>A0AAI8VI78_9PEZI</name>
<keyword evidence="3" id="KW-1185">Reference proteome</keyword>